<gene>
    <name evidence="4" type="primary">LOC107070145</name>
</gene>
<dbReference type="InterPro" id="IPR002557">
    <property type="entry name" value="Chitin-bd_dom"/>
</dbReference>
<accession>A0ABM1ITK1</accession>
<sequence>MGVVFEIIFKVFFLTLWIFVLSVKSQLTCTIPGYYPLEDTTCQYYYHCNSDSTVQIYKCPDGTVFDPHRQACVLPTQYPCILTTPNPYQCLTAGRFPIIDPTCKQFYFCYWNNNGYVKRIYRCPNETIFDPKRQLCVLPTTYSLYPIDGANENCLIKSNSRNCIRV</sequence>
<proteinExistence type="predicted"/>
<dbReference type="Pfam" id="PF01607">
    <property type="entry name" value="CBM_14"/>
    <property type="match status" value="2"/>
</dbReference>
<dbReference type="RefSeq" id="XP_015183538.1">
    <property type="nucleotide sequence ID" value="XM_015328052.1"/>
</dbReference>
<feature type="chain" id="PRO_5045862768" evidence="1">
    <location>
        <begin position="26"/>
        <end position="166"/>
    </location>
</feature>
<keyword evidence="3" id="KW-1185">Reference proteome</keyword>
<dbReference type="GeneID" id="107070145"/>
<feature type="domain" description="Chitin-binding type-2" evidence="2">
    <location>
        <begin position="87"/>
        <end position="156"/>
    </location>
</feature>
<feature type="domain" description="Chitin-binding type-2" evidence="2">
    <location>
        <begin position="26"/>
        <end position="82"/>
    </location>
</feature>
<dbReference type="Gene3D" id="2.170.140.10">
    <property type="entry name" value="Chitin binding domain"/>
    <property type="match status" value="2"/>
</dbReference>
<evidence type="ECO:0000313" key="4">
    <source>
        <dbReference type="RefSeq" id="XP_015183538.1"/>
    </source>
</evidence>
<reference evidence="4" key="1">
    <citation type="submission" date="2025-08" db="UniProtKB">
        <authorList>
            <consortium name="RefSeq"/>
        </authorList>
    </citation>
    <scope>IDENTIFICATION</scope>
    <source>
        <tissue evidence="4">Whole body</tissue>
    </source>
</reference>
<keyword evidence="1" id="KW-0732">Signal</keyword>
<evidence type="ECO:0000256" key="1">
    <source>
        <dbReference type="SAM" id="SignalP"/>
    </source>
</evidence>
<dbReference type="PROSITE" id="PS50940">
    <property type="entry name" value="CHIT_BIND_II"/>
    <property type="match status" value="2"/>
</dbReference>
<organism evidence="3 4">
    <name type="scientific">Polistes dominula</name>
    <name type="common">European paper wasp</name>
    <name type="synonym">Vespa dominula</name>
    <dbReference type="NCBI Taxonomy" id="743375"/>
    <lineage>
        <taxon>Eukaryota</taxon>
        <taxon>Metazoa</taxon>
        <taxon>Ecdysozoa</taxon>
        <taxon>Arthropoda</taxon>
        <taxon>Hexapoda</taxon>
        <taxon>Insecta</taxon>
        <taxon>Pterygota</taxon>
        <taxon>Neoptera</taxon>
        <taxon>Endopterygota</taxon>
        <taxon>Hymenoptera</taxon>
        <taxon>Apocrita</taxon>
        <taxon>Aculeata</taxon>
        <taxon>Vespoidea</taxon>
        <taxon>Vespidae</taxon>
        <taxon>Polistinae</taxon>
        <taxon>Polistini</taxon>
        <taxon>Polistes</taxon>
    </lineage>
</organism>
<protein>
    <submittedName>
        <fullName evidence="4">Peritrophin-44-like</fullName>
    </submittedName>
</protein>
<dbReference type="Proteomes" id="UP000694924">
    <property type="component" value="Unplaced"/>
</dbReference>
<name>A0ABM1ITK1_POLDO</name>
<evidence type="ECO:0000259" key="2">
    <source>
        <dbReference type="PROSITE" id="PS50940"/>
    </source>
</evidence>
<dbReference type="SMART" id="SM00494">
    <property type="entry name" value="ChtBD2"/>
    <property type="match status" value="2"/>
</dbReference>
<evidence type="ECO:0000313" key="3">
    <source>
        <dbReference type="Proteomes" id="UP000694924"/>
    </source>
</evidence>
<dbReference type="SUPFAM" id="SSF57625">
    <property type="entry name" value="Invertebrate chitin-binding proteins"/>
    <property type="match status" value="2"/>
</dbReference>
<feature type="signal peptide" evidence="1">
    <location>
        <begin position="1"/>
        <end position="25"/>
    </location>
</feature>
<dbReference type="InterPro" id="IPR036508">
    <property type="entry name" value="Chitin-bd_dom_sf"/>
</dbReference>